<evidence type="ECO:0000256" key="3">
    <source>
        <dbReference type="ARBA" id="ARBA00022552"/>
    </source>
</evidence>
<sequence length="328" mass="36322">MATLSDLNNLKSLLSLLTDQIEDLSESLAPITSKPLTDYAVSLPILDKAKLYVLISYTIESLVFSSLRLSNEDPKEHPVFAELQRVKTFLDKIKSAEEGARSKSNLVEEVKPGQQLDVKAAERFIKHSLAGNDKYDKERAAQKEAERGRAAEKLRVLEEQIAARKSKEAADGDSSMTGQDVITMDDSSEEEEGVPKLTNEDFDNAVESFDDEAELKIVDGEQVGLDSRRGPLETVDVEQFIANAEADAKQNKKNKKKAKDSDKKDKKKKQKNTGKDDGASDPDVSSAIAETKEGRQQKATQAKLDEKLAKGKAKKDKKKQKRAEQAKK</sequence>
<gene>
    <name evidence="8" type="ORF">BJ508DRAFT_238002</name>
</gene>
<keyword evidence="4 6" id="KW-0694">RNA-binding</keyword>
<keyword evidence="9" id="KW-1185">Reference proteome</keyword>
<dbReference type="AlphaFoldDB" id="A0A3N4IEK7"/>
<evidence type="ECO:0000256" key="7">
    <source>
        <dbReference type="SAM" id="MobiDB-lite"/>
    </source>
</evidence>
<keyword evidence="3 6" id="KW-0698">rRNA processing</keyword>
<dbReference type="PANTHER" id="PTHR15341:SF3">
    <property type="entry name" value="NUCLEAR NUCLEIC ACID-BINDING PROTEIN C1D"/>
    <property type="match status" value="1"/>
</dbReference>
<evidence type="ECO:0000256" key="6">
    <source>
        <dbReference type="RuleBase" id="RU368003"/>
    </source>
</evidence>
<dbReference type="PANTHER" id="PTHR15341">
    <property type="entry name" value="SUN-COR STEROID HORMONE RECEPTOR CO-REPRESSOR"/>
    <property type="match status" value="1"/>
</dbReference>
<comment type="similarity">
    <text evidence="2 6">Belongs to the C1D family.</text>
</comment>
<dbReference type="GO" id="GO:0000460">
    <property type="term" value="P:maturation of 5.8S rRNA"/>
    <property type="evidence" value="ECO:0007669"/>
    <property type="project" value="TreeGrafter"/>
</dbReference>
<dbReference type="Proteomes" id="UP000275078">
    <property type="component" value="Unassembled WGS sequence"/>
</dbReference>
<protein>
    <recommendedName>
        <fullName evidence="6">Exosome complex protein</fullName>
    </recommendedName>
</protein>
<proteinExistence type="inferred from homology"/>
<accession>A0A3N4IEK7</accession>
<dbReference type="GO" id="GO:0003723">
    <property type="term" value="F:RNA binding"/>
    <property type="evidence" value="ECO:0007669"/>
    <property type="project" value="UniProtKB-UniRule"/>
</dbReference>
<dbReference type="GO" id="GO:0005730">
    <property type="term" value="C:nucleolus"/>
    <property type="evidence" value="ECO:0007669"/>
    <property type="project" value="TreeGrafter"/>
</dbReference>
<dbReference type="EMBL" id="ML119670">
    <property type="protein sequence ID" value="RPA82651.1"/>
    <property type="molecule type" value="Genomic_DNA"/>
</dbReference>
<dbReference type="InterPro" id="IPR011082">
    <property type="entry name" value="Exosome-assoc_fac/DNA_repair"/>
</dbReference>
<reference evidence="8 9" key="1">
    <citation type="journal article" date="2018" name="Nat. Ecol. Evol.">
        <title>Pezizomycetes genomes reveal the molecular basis of ectomycorrhizal truffle lifestyle.</title>
        <authorList>
            <person name="Murat C."/>
            <person name="Payen T."/>
            <person name="Noel B."/>
            <person name="Kuo A."/>
            <person name="Morin E."/>
            <person name="Chen J."/>
            <person name="Kohler A."/>
            <person name="Krizsan K."/>
            <person name="Balestrini R."/>
            <person name="Da Silva C."/>
            <person name="Montanini B."/>
            <person name="Hainaut M."/>
            <person name="Levati E."/>
            <person name="Barry K.W."/>
            <person name="Belfiori B."/>
            <person name="Cichocki N."/>
            <person name="Clum A."/>
            <person name="Dockter R.B."/>
            <person name="Fauchery L."/>
            <person name="Guy J."/>
            <person name="Iotti M."/>
            <person name="Le Tacon F."/>
            <person name="Lindquist E.A."/>
            <person name="Lipzen A."/>
            <person name="Malagnac F."/>
            <person name="Mello A."/>
            <person name="Molinier V."/>
            <person name="Miyauchi S."/>
            <person name="Poulain J."/>
            <person name="Riccioni C."/>
            <person name="Rubini A."/>
            <person name="Sitrit Y."/>
            <person name="Splivallo R."/>
            <person name="Traeger S."/>
            <person name="Wang M."/>
            <person name="Zifcakova L."/>
            <person name="Wipf D."/>
            <person name="Zambonelli A."/>
            <person name="Paolocci F."/>
            <person name="Nowrousian M."/>
            <person name="Ottonello S."/>
            <person name="Baldrian P."/>
            <person name="Spatafora J.W."/>
            <person name="Henrissat B."/>
            <person name="Nagy L.G."/>
            <person name="Aury J.M."/>
            <person name="Wincker P."/>
            <person name="Grigoriev I.V."/>
            <person name="Bonfante P."/>
            <person name="Martin F.M."/>
        </authorList>
    </citation>
    <scope>NUCLEOTIDE SEQUENCE [LARGE SCALE GENOMIC DNA]</scope>
    <source>
        <strain evidence="8 9">RN42</strain>
    </source>
</reference>
<dbReference type="OrthoDB" id="1421013at2759"/>
<feature type="region of interest" description="Disordered" evidence="7">
    <location>
        <begin position="244"/>
        <end position="328"/>
    </location>
</feature>
<dbReference type="InterPro" id="IPR007146">
    <property type="entry name" value="Sas10/Utp3/C1D"/>
</dbReference>
<keyword evidence="5 6" id="KW-0539">Nucleus</keyword>
<evidence type="ECO:0000313" key="8">
    <source>
        <dbReference type="EMBL" id="RPA82651.1"/>
    </source>
</evidence>
<organism evidence="8 9">
    <name type="scientific">Ascobolus immersus RN42</name>
    <dbReference type="NCBI Taxonomy" id="1160509"/>
    <lineage>
        <taxon>Eukaryota</taxon>
        <taxon>Fungi</taxon>
        <taxon>Dikarya</taxon>
        <taxon>Ascomycota</taxon>
        <taxon>Pezizomycotina</taxon>
        <taxon>Pezizomycetes</taxon>
        <taxon>Pezizales</taxon>
        <taxon>Ascobolaceae</taxon>
        <taxon>Ascobolus</taxon>
    </lineage>
</organism>
<evidence type="ECO:0000256" key="1">
    <source>
        <dbReference type="ARBA" id="ARBA00004123"/>
    </source>
</evidence>
<dbReference type="Pfam" id="PF04000">
    <property type="entry name" value="Sas10_Utp3"/>
    <property type="match status" value="1"/>
</dbReference>
<dbReference type="GO" id="GO:0000178">
    <property type="term" value="C:exosome (RNase complex)"/>
    <property type="evidence" value="ECO:0007669"/>
    <property type="project" value="TreeGrafter"/>
</dbReference>
<name>A0A3N4IEK7_ASCIM</name>
<dbReference type="GO" id="GO:0003677">
    <property type="term" value="F:DNA binding"/>
    <property type="evidence" value="ECO:0007669"/>
    <property type="project" value="TreeGrafter"/>
</dbReference>
<comment type="function">
    <text evidence="6">Required for exosome-dependent processing of pre-rRNA and small nucleolar RNA (snRNA) precursors. Involved in processing of 35S pre-rRNA at the A0, A1 and A2 sites.</text>
</comment>
<evidence type="ECO:0000256" key="2">
    <source>
        <dbReference type="ARBA" id="ARBA00009154"/>
    </source>
</evidence>
<feature type="compositionally biased region" description="Acidic residues" evidence="7">
    <location>
        <begin position="200"/>
        <end position="213"/>
    </location>
</feature>
<dbReference type="GO" id="GO:0010468">
    <property type="term" value="P:regulation of gene expression"/>
    <property type="evidence" value="ECO:0007669"/>
    <property type="project" value="TreeGrafter"/>
</dbReference>
<comment type="subcellular location">
    <subcellularLocation>
        <location evidence="1 6">Nucleus</location>
    </subcellularLocation>
</comment>
<feature type="region of interest" description="Disordered" evidence="7">
    <location>
        <begin position="163"/>
        <end position="232"/>
    </location>
</feature>
<evidence type="ECO:0000256" key="4">
    <source>
        <dbReference type="ARBA" id="ARBA00022884"/>
    </source>
</evidence>
<evidence type="ECO:0000256" key="5">
    <source>
        <dbReference type="ARBA" id="ARBA00023242"/>
    </source>
</evidence>
<feature type="compositionally biased region" description="Basic residues" evidence="7">
    <location>
        <begin position="310"/>
        <end position="321"/>
    </location>
</feature>
<dbReference type="STRING" id="1160509.A0A3N4IEK7"/>
<evidence type="ECO:0000313" key="9">
    <source>
        <dbReference type="Proteomes" id="UP000275078"/>
    </source>
</evidence>